<proteinExistence type="predicted"/>
<name>A0A8T1AKA0_9STRA</name>
<dbReference type="Proteomes" id="UP000774804">
    <property type="component" value="Unassembled WGS sequence"/>
</dbReference>
<protein>
    <submittedName>
        <fullName evidence="1">Uncharacterized protein</fullName>
    </submittedName>
</protein>
<comment type="caution">
    <text evidence="1">The sequence shown here is derived from an EMBL/GenBank/DDBJ whole genome shotgun (WGS) entry which is preliminary data.</text>
</comment>
<dbReference type="AlphaFoldDB" id="A0A8T1AKA0"/>
<gene>
    <name evidence="1" type="ORF">PC115_g22469</name>
</gene>
<evidence type="ECO:0000313" key="2">
    <source>
        <dbReference type="Proteomes" id="UP000774804"/>
    </source>
</evidence>
<accession>A0A8T1AKA0</accession>
<organism evidence="1 2">
    <name type="scientific">Phytophthora cactorum</name>
    <dbReference type="NCBI Taxonomy" id="29920"/>
    <lineage>
        <taxon>Eukaryota</taxon>
        <taxon>Sar</taxon>
        <taxon>Stramenopiles</taxon>
        <taxon>Oomycota</taxon>
        <taxon>Peronosporomycetes</taxon>
        <taxon>Peronosporales</taxon>
        <taxon>Peronosporaceae</taxon>
        <taxon>Phytophthora</taxon>
    </lineage>
</organism>
<sequence>MACARFYALKTPEAGSEATLSQLPVATAAYPIKTTKWGNFTYCEGGFPLSRAVQVVTAQGSTPECIGVNVGSWCWRQQHRITLEFRAGLSRPHGKAMHSSWALSHGAENEILYPWI</sequence>
<reference evidence="1" key="1">
    <citation type="submission" date="2018-10" db="EMBL/GenBank/DDBJ databases">
        <title>Effector identification in a new, highly contiguous assembly of the strawberry crown rot pathogen Phytophthora cactorum.</title>
        <authorList>
            <person name="Armitage A.D."/>
            <person name="Nellist C.F."/>
            <person name="Bates H."/>
            <person name="Vickerstaff R.J."/>
            <person name="Harrison R.J."/>
        </authorList>
    </citation>
    <scope>NUCLEOTIDE SEQUENCE</scope>
    <source>
        <strain evidence="1">4032</strain>
    </source>
</reference>
<evidence type="ECO:0000313" key="1">
    <source>
        <dbReference type="EMBL" id="KAG2880598.1"/>
    </source>
</evidence>
<dbReference type="EMBL" id="RCMI01001854">
    <property type="protein sequence ID" value="KAG2880598.1"/>
    <property type="molecule type" value="Genomic_DNA"/>
</dbReference>